<feature type="non-terminal residue" evidence="4">
    <location>
        <position position="903"/>
    </location>
</feature>
<dbReference type="Gene3D" id="1.10.10.10">
    <property type="entry name" value="Winged helix-like DNA-binding domain superfamily/Winged helix DNA-binding domain"/>
    <property type="match status" value="1"/>
</dbReference>
<evidence type="ECO:0000259" key="3">
    <source>
        <dbReference type="PROSITE" id="PS50069"/>
    </source>
</evidence>
<sequence length="903" mass="101670">MSRKRTLNYYKRHYPEHFHLFYNLANQKADHELRHEIVSKFWSFMPAYSDGLPNLYEPLMNAVEFLHSNGTRCTDIQSQILSSVPHHSNIYILKTYSQAFKAYLNLAERLMPGSQYDDDDETERYMVGQALKKCQGCDAPVDSQSCVCQSIYDRFRIMNDQLRELDLLNQLVGDAVISVLSIFIEKKIRNKCVSDLRSSFINELNTWVGDTATSWIHEIYGTRSTPRNHASMYHGKESIALIEQRLNFFLCHTYADIRVEQLFDIIIDYPASDAAIQDLKDYLDHSASPNFKKSLVHSLRSSFTSRLLIPGVTTFDILTTYILAIKALRALDPCGLILHLATEPVRRYLKSREDTVRCIITALTDKEHSELNKEMIKSSSQVSDENCDGSSSDDWQTWQPDPIDIGCVEDMDQVSRSSDIISTLVNIYESKDFFVEEYQKQLGYRLLSRNCDAENLDTELKNLELLTIKFSDCELHRCEVMLRDIKTSNRMNKRITEGDVEGCDMSFKNFKAIIVSSPFWPDKFGLQGELNDDAPNVKFPSEIEKAISTYTTAYETIQGSRTLCWKHHLGQVNLGLEIGGREYEFNVTPLHASIIYHFENRDTWRLSELAQDMNLPVTTLKQKLQLWIDRGILDTTNTDMYHLIADPSSRRAGSLDDTEGNPMSADISNPDMSQELGQSAPTNVDVDDSGFAILWPFIRNMLLNVNSMALSRIHTLAKQFARGEVSHRSDSEPPTLIDEGVEAQIKAIIMSSTEECKDLNSYLKNSPDSLNWQGGLIGPFGPPAGPNRLIGGNLYGTTGGTMPLGPVAIPNAMMEEIRRRQFEVGSGPQGPPSGSNQGGVMPLTPSSTTSVANQLDMPSKNNLMMWPTVSLNQSMFPSQTGTAPYPSSAGGQLNRTKLSLASV</sequence>
<evidence type="ECO:0000313" key="4">
    <source>
        <dbReference type="EMBL" id="KAG9510352.1"/>
    </source>
</evidence>
<evidence type="ECO:0000313" key="5">
    <source>
        <dbReference type="Proteomes" id="UP000825002"/>
    </source>
</evidence>
<dbReference type="Pfam" id="PF25773">
    <property type="entry name" value="TPR_ANAPC2"/>
    <property type="match status" value="1"/>
</dbReference>
<accession>A0ABQ7SAD5</accession>
<dbReference type="Proteomes" id="UP000825002">
    <property type="component" value="Unassembled WGS sequence"/>
</dbReference>
<dbReference type="SUPFAM" id="SSF75632">
    <property type="entry name" value="Cullin homology domain"/>
    <property type="match status" value="1"/>
</dbReference>
<feature type="region of interest" description="Disordered" evidence="2">
    <location>
        <begin position="823"/>
        <end position="851"/>
    </location>
</feature>
<keyword evidence="5" id="KW-1185">Reference proteome</keyword>
<dbReference type="PROSITE" id="PS50069">
    <property type="entry name" value="CULLIN_2"/>
    <property type="match status" value="1"/>
</dbReference>
<dbReference type="PANTHER" id="PTHR45957:SF1">
    <property type="entry name" value="ANAPHASE-PROMOTING COMPLEX SUBUNIT 2"/>
    <property type="match status" value="1"/>
</dbReference>
<protein>
    <submittedName>
        <fullName evidence="4">Anaphase-promoting complex subunit 2</fullName>
    </submittedName>
</protein>
<dbReference type="Gene3D" id="1.20.1310.10">
    <property type="entry name" value="Cullin Repeats"/>
    <property type="match status" value="1"/>
</dbReference>
<reference evidence="4 5" key="1">
    <citation type="submission" date="2020-10" db="EMBL/GenBank/DDBJ databases">
        <authorList>
            <person name="Klimov P.B."/>
            <person name="Dyachkov S.M."/>
            <person name="Chetverikov P.E."/>
        </authorList>
    </citation>
    <scope>NUCLEOTIDE SEQUENCE [LARGE SCALE GENOMIC DNA]</scope>
    <source>
        <strain evidence="4">BMOC 18-1129-001#AD2665</strain>
        <tissue evidence="4">Entire mites</tissue>
    </source>
</reference>
<feature type="domain" description="Cullin family profile" evidence="3">
    <location>
        <begin position="421"/>
        <end position="628"/>
    </location>
</feature>
<comment type="similarity">
    <text evidence="1">Belongs to the cullin family.</text>
</comment>
<evidence type="ECO:0000256" key="2">
    <source>
        <dbReference type="SAM" id="MobiDB-lite"/>
    </source>
</evidence>
<dbReference type="InterPro" id="IPR059120">
    <property type="entry name" value="Cullin-like_AB"/>
</dbReference>
<organism evidence="4 5">
    <name type="scientific">Fragariocoptes setiger</name>
    <dbReference type="NCBI Taxonomy" id="1670756"/>
    <lineage>
        <taxon>Eukaryota</taxon>
        <taxon>Metazoa</taxon>
        <taxon>Ecdysozoa</taxon>
        <taxon>Arthropoda</taxon>
        <taxon>Chelicerata</taxon>
        <taxon>Arachnida</taxon>
        <taxon>Acari</taxon>
        <taxon>Acariformes</taxon>
        <taxon>Trombidiformes</taxon>
        <taxon>Prostigmata</taxon>
        <taxon>Eupodina</taxon>
        <taxon>Eriophyoidea</taxon>
        <taxon>Phytoptidae</taxon>
        <taxon>Fragariocoptes</taxon>
    </lineage>
</organism>
<dbReference type="EMBL" id="JAIFTH010000167">
    <property type="protein sequence ID" value="KAG9510352.1"/>
    <property type="molecule type" value="Genomic_DNA"/>
</dbReference>
<evidence type="ECO:0000256" key="1">
    <source>
        <dbReference type="PROSITE-ProRule" id="PRU00330"/>
    </source>
</evidence>
<proteinExistence type="inferred from homology"/>
<dbReference type="PANTHER" id="PTHR45957">
    <property type="entry name" value="ANAPHASE-PROMOTING COMPLEX SUBUNIT 2"/>
    <property type="match status" value="1"/>
</dbReference>
<name>A0ABQ7SAD5_9ACAR</name>
<dbReference type="Pfam" id="PF26557">
    <property type="entry name" value="Cullin_AB"/>
    <property type="match status" value="1"/>
</dbReference>
<dbReference type="Gene3D" id="3.30.230.130">
    <property type="entry name" value="Cullin, Chain C, Domain 2"/>
    <property type="match status" value="1"/>
</dbReference>
<dbReference type="InterPro" id="IPR036388">
    <property type="entry name" value="WH-like_DNA-bd_sf"/>
</dbReference>
<gene>
    <name evidence="4" type="primary">Anapc2</name>
    <name evidence="4" type="ORF">GZH46_01110</name>
</gene>
<dbReference type="InterPro" id="IPR016158">
    <property type="entry name" value="Cullin_homology"/>
</dbReference>
<feature type="region of interest" description="Disordered" evidence="2">
    <location>
        <begin position="877"/>
        <end position="903"/>
    </location>
</feature>
<feature type="compositionally biased region" description="Polar residues" evidence="2">
    <location>
        <begin position="889"/>
        <end position="903"/>
    </location>
</feature>
<dbReference type="InterPro" id="IPR057975">
    <property type="entry name" value="TPR_ANAPC2"/>
</dbReference>
<dbReference type="InterPro" id="IPR044554">
    <property type="entry name" value="ANAPC2"/>
</dbReference>
<dbReference type="SMART" id="SM00182">
    <property type="entry name" value="CULLIN"/>
    <property type="match status" value="1"/>
</dbReference>
<comment type="caution">
    <text evidence="4">The sequence shown here is derived from an EMBL/GenBank/DDBJ whole genome shotgun (WGS) entry which is preliminary data.</text>
</comment>
<dbReference type="InterPro" id="IPR036317">
    <property type="entry name" value="Cullin_homology_sf"/>
</dbReference>